<protein>
    <recommendedName>
        <fullName evidence="3">DUF2612 domain-containing protein</fullName>
    </recommendedName>
</protein>
<keyword evidence="2" id="KW-1185">Reference proteome</keyword>
<organism evidence="1 2">
    <name type="scientific">Azospirillum himalayense</name>
    <dbReference type="NCBI Taxonomy" id="654847"/>
    <lineage>
        <taxon>Bacteria</taxon>
        <taxon>Pseudomonadati</taxon>
        <taxon>Pseudomonadota</taxon>
        <taxon>Alphaproteobacteria</taxon>
        <taxon>Rhodospirillales</taxon>
        <taxon>Azospirillaceae</taxon>
        <taxon>Azospirillum</taxon>
    </lineage>
</organism>
<dbReference type="EMBL" id="JBHSLC010000031">
    <property type="protein sequence ID" value="MFC5356536.1"/>
    <property type="molecule type" value="Genomic_DNA"/>
</dbReference>
<evidence type="ECO:0000313" key="2">
    <source>
        <dbReference type="Proteomes" id="UP001596166"/>
    </source>
</evidence>
<accession>A0ABW0G797</accession>
<comment type="caution">
    <text evidence="1">The sequence shown here is derived from an EMBL/GenBank/DDBJ whole genome shotgun (WGS) entry which is preliminary data.</text>
</comment>
<gene>
    <name evidence="1" type="ORF">ACFPMG_16105</name>
</gene>
<dbReference type="RefSeq" id="WP_376996142.1">
    <property type="nucleotide sequence ID" value="NZ_JBHSLC010000031.1"/>
</dbReference>
<sequence length="302" mass="33526">MLVALRPRLRPGAHRRRHSFAFPGRLPGRHHRTGGIMALYSIGFISVVSQKAAFRAGNKELDKFFSFQDAEGTDMAEFLRYCQENLGYQVSGLWRIYNYLKLTSPCESVLQGIASIYAGHFAIFSEMIDGGNVQRSVAGFNPASLLSSFVNTSTLKEGGSIPGKWYNDEVMFLDSARRVVSIPVSEAAYDLFNEKITELKQNKSNLFDDPVGKMMYGWYDLDETKNKFNCVTAGISAVRKIMDISRSSNMNDGGLVCFAGMVDKMNELITPLVTNGKGTLTPVLDAIQIGRFLCSEPPMPKL</sequence>
<reference evidence="2" key="1">
    <citation type="journal article" date="2019" name="Int. J. Syst. Evol. Microbiol.">
        <title>The Global Catalogue of Microorganisms (GCM) 10K type strain sequencing project: providing services to taxonomists for standard genome sequencing and annotation.</title>
        <authorList>
            <consortium name="The Broad Institute Genomics Platform"/>
            <consortium name="The Broad Institute Genome Sequencing Center for Infectious Disease"/>
            <person name="Wu L."/>
            <person name="Ma J."/>
        </authorList>
    </citation>
    <scope>NUCLEOTIDE SEQUENCE [LARGE SCALE GENOMIC DNA]</scope>
    <source>
        <strain evidence="2">CCUG 58760</strain>
    </source>
</reference>
<evidence type="ECO:0000313" key="1">
    <source>
        <dbReference type="EMBL" id="MFC5356536.1"/>
    </source>
</evidence>
<evidence type="ECO:0008006" key="3">
    <source>
        <dbReference type="Google" id="ProtNLM"/>
    </source>
</evidence>
<proteinExistence type="predicted"/>
<name>A0ABW0G797_9PROT</name>
<dbReference type="Proteomes" id="UP001596166">
    <property type="component" value="Unassembled WGS sequence"/>
</dbReference>